<dbReference type="Proteomes" id="UP000388235">
    <property type="component" value="Chromosome"/>
</dbReference>
<dbReference type="InterPro" id="IPR029045">
    <property type="entry name" value="ClpP/crotonase-like_dom_sf"/>
</dbReference>
<dbReference type="CDD" id="cd06782">
    <property type="entry name" value="cpPDZ_CPP-like"/>
    <property type="match status" value="1"/>
</dbReference>
<feature type="chain" id="PRO_5024371713" evidence="7">
    <location>
        <begin position="19"/>
        <end position="405"/>
    </location>
</feature>
<dbReference type="RefSeq" id="WP_153714730.1">
    <property type="nucleotide sequence ID" value="NZ_CP045871.1"/>
</dbReference>
<dbReference type="SMART" id="SM00245">
    <property type="entry name" value="TSPc"/>
    <property type="match status" value="1"/>
</dbReference>
<keyword evidence="3 5" id="KW-0378">Hydrolase</keyword>
<dbReference type="InterPro" id="IPR041489">
    <property type="entry name" value="PDZ_6"/>
</dbReference>
<dbReference type="NCBIfam" id="TIGR00225">
    <property type="entry name" value="prc"/>
    <property type="match status" value="1"/>
</dbReference>
<dbReference type="AlphaFoldDB" id="A0A5Q2QGV7"/>
<dbReference type="InterPro" id="IPR001478">
    <property type="entry name" value="PDZ"/>
</dbReference>
<evidence type="ECO:0000256" key="1">
    <source>
        <dbReference type="ARBA" id="ARBA00009179"/>
    </source>
</evidence>
<evidence type="ECO:0000256" key="5">
    <source>
        <dbReference type="RuleBase" id="RU004404"/>
    </source>
</evidence>
<dbReference type="SMART" id="SM00228">
    <property type="entry name" value="PDZ"/>
    <property type="match status" value="1"/>
</dbReference>
<protein>
    <submittedName>
        <fullName evidence="9">PDZ domain-containing protein</fullName>
    </submittedName>
</protein>
<evidence type="ECO:0000259" key="8">
    <source>
        <dbReference type="PROSITE" id="PS50106"/>
    </source>
</evidence>
<dbReference type="InterPro" id="IPR036034">
    <property type="entry name" value="PDZ_sf"/>
</dbReference>
<dbReference type="OrthoDB" id="9812068at2"/>
<dbReference type="CDD" id="cd07560">
    <property type="entry name" value="Peptidase_S41_CPP"/>
    <property type="match status" value="1"/>
</dbReference>
<dbReference type="Pfam" id="PF03572">
    <property type="entry name" value="Peptidase_S41"/>
    <property type="match status" value="1"/>
</dbReference>
<dbReference type="GO" id="GO:0008236">
    <property type="term" value="F:serine-type peptidase activity"/>
    <property type="evidence" value="ECO:0007669"/>
    <property type="project" value="UniProtKB-KW"/>
</dbReference>
<dbReference type="SUPFAM" id="SSF52096">
    <property type="entry name" value="ClpP/crotonase"/>
    <property type="match status" value="1"/>
</dbReference>
<dbReference type="Gene3D" id="3.30.750.44">
    <property type="match status" value="1"/>
</dbReference>
<dbReference type="PROSITE" id="PS50106">
    <property type="entry name" value="PDZ"/>
    <property type="match status" value="1"/>
</dbReference>
<dbReference type="Pfam" id="PF22694">
    <property type="entry name" value="CtpB_N-like"/>
    <property type="match status" value="1"/>
</dbReference>
<dbReference type="Pfam" id="PF17820">
    <property type="entry name" value="PDZ_6"/>
    <property type="match status" value="1"/>
</dbReference>
<dbReference type="InterPro" id="IPR055210">
    <property type="entry name" value="CtpA/B_N"/>
</dbReference>
<dbReference type="SUPFAM" id="SSF50156">
    <property type="entry name" value="PDZ domain-like"/>
    <property type="match status" value="1"/>
</dbReference>
<dbReference type="PANTHER" id="PTHR32060:SF30">
    <property type="entry name" value="CARBOXY-TERMINAL PROCESSING PROTEASE CTPA"/>
    <property type="match status" value="1"/>
</dbReference>
<dbReference type="GO" id="GO:0030288">
    <property type="term" value="C:outer membrane-bounded periplasmic space"/>
    <property type="evidence" value="ECO:0007669"/>
    <property type="project" value="TreeGrafter"/>
</dbReference>
<reference evidence="9 10" key="1">
    <citation type="submission" date="2019-11" db="EMBL/GenBank/DDBJ databases">
        <authorList>
            <person name="Khan S.A."/>
            <person name="Jeon C.O."/>
            <person name="Chun B.H."/>
        </authorList>
    </citation>
    <scope>NUCLEOTIDE SEQUENCE [LARGE SCALE GENOMIC DNA]</scope>
    <source>
        <strain evidence="9 10">IMCC 1097</strain>
    </source>
</reference>
<keyword evidence="4 5" id="KW-0720">Serine protease</keyword>
<sequence>MKRLLIACLIAASLPVRADVPLEKIQIFAEVFERIRASYVQEVSDEQLLDSAIRGMLLDLDPHSSYLPPAIFDGFQAETSGQFGGIGMEVAAENGVIRVVTPIDDTPAFEAGIQAGDLIVAIDDTDVRGMDLGQAIELLRGPVDSEVTLTLVRGNGEQQLTLTRALISVASVRGNRIGDDFGWVRISQFQQDTGDETRALVKRLNDQAPLKGLVLDLRNNPGGVLGAAIGVSDVFVETGTIVSTRTRNAEQAVSFDARNQDGDFIDLPLVVLINEGSASASEIVAGALQDLGRAVIMGTPSFGKGSVQSLLPLADGSALKLTTALYYTPNDRSIQNEGIVPDVLVRQGTLTVDDNQSLREADLAGRLDNPAGDAEPTDDRAAPVDDYQLQEAINMLRGLAVVTRK</sequence>
<dbReference type="FunFam" id="2.30.42.10:FF:000063">
    <property type="entry name" value="Peptidase, S41 family"/>
    <property type="match status" value="1"/>
</dbReference>
<evidence type="ECO:0000256" key="6">
    <source>
        <dbReference type="SAM" id="MobiDB-lite"/>
    </source>
</evidence>
<dbReference type="Gene3D" id="3.90.226.10">
    <property type="entry name" value="2-enoyl-CoA Hydratase, Chain A, domain 1"/>
    <property type="match status" value="1"/>
</dbReference>
<dbReference type="InterPro" id="IPR004447">
    <property type="entry name" value="Peptidase_S41A"/>
</dbReference>
<feature type="signal peptide" evidence="7">
    <location>
        <begin position="1"/>
        <end position="18"/>
    </location>
</feature>
<comment type="similarity">
    <text evidence="1 5">Belongs to the peptidase S41A family.</text>
</comment>
<feature type="domain" description="PDZ" evidence="8">
    <location>
        <begin position="75"/>
        <end position="140"/>
    </location>
</feature>
<keyword evidence="2 5" id="KW-0645">Protease</keyword>
<dbReference type="InterPro" id="IPR005151">
    <property type="entry name" value="Tail-specific_protease"/>
</dbReference>
<organism evidence="9 10">
    <name type="scientific">Litorivicinus lipolyticus</name>
    <dbReference type="NCBI Taxonomy" id="418701"/>
    <lineage>
        <taxon>Bacteria</taxon>
        <taxon>Pseudomonadati</taxon>
        <taxon>Pseudomonadota</taxon>
        <taxon>Gammaproteobacteria</taxon>
        <taxon>Oceanospirillales</taxon>
        <taxon>Litorivicinaceae</taxon>
        <taxon>Litorivicinus</taxon>
    </lineage>
</organism>
<proteinExistence type="inferred from homology"/>
<gene>
    <name evidence="9" type="ORF">GH975_11885</name>
</gene>
<accession>A0A5Q2QGV7</accession>
<dbReference type="GO" id="GO:0006508">
    <property type="term" value="P:proteolysis"/>
    <property type="evidence" value="ECO:0007669"/>
    <property type="project" value="UniProtKB-KW"/>
</dbReference>
<evidence type="ECO:0000313" key="10">
    <source>
        <dbReference type="Proteomes" id="UP000388235"/>
    </source>
</evidence>
<keyword evidence="7" id="KW-0732">Signal</keyword>
<evidence type="ECO:0000256" key="7">
    <source>
        <dbReference type="SAM" id="SignalP"/>
    </source>
</evidence>
<evidence type="ECO:0000256" key="3">
    <source>
        <dbReference type="ARBA" id="ARBA00022801"/>
    </source>
</evidence>
<keyword evidence="10" id="KW-1185">Reference proteome</keyword>
<evidence type="ECO:0000313" key="9">
    <source>
        <dbReference type="EMBL" id="QGG81227.1"/>
    </source>
</evidence>
<dbReference type="EMBL" id="CP045871">
    <property type="protein sequence ID" value="QGG81227.1"/>
    <property type="molecule type" value="Genomic_DNA"/>
</dbReference>
<dbReference type="FunFam" id="3.90.226.10:FF:000029">
    <property type="entry name" value="Peptidase, S41 family"/>
    <property type="match status" value="1"/>
</dbReference>
<evidence type="ECO:0000256" key="2">
    <source>
        <dbReference type="ARBA" id="ARBA00022670"/>
    </source>
</evidence>
<dbReference type="PANTHER" id="PTHR32060">
    <property type="entry name" value="TAIL-SPECIFIC PROTEASE"/>
    <property type="match status" value="1"/>
</dbReference>
<dbReference type="GO" id="GO:0004175">
    <property type="term" value="F:endopeptidase activity"/>
    <property type="evidence" value="ECO:0007669"/>
    <property type="project" value="TreeGrafter"/>
</dbReference>
<feature type="region of interest" description="Disordered" evidence="6">
    <location>
        <begin position="363"/>
        <end position="382"/>
    </location>
</feature>
<dbReference type="KEGG" id="llp:GH975_11885"/>
<dbReference type="GO" id="GO:0007165">
    <property type="term" value="P:signal transduction"/>
    <property type="evidence" value="ECO:0007669"/>
    <property type="project" value="TreeGrafter"/>
</dbReference>
<evidence type="ECO:0000256" key="4">
    <source>
        <dbReference type="ARBA" id="ARBA00022825"/>
    </source>
</evidence>
<name>A0A5Q2QGV7_9GAMM</name>
<dbReference type="Gene3D" id="2.30.42.10">
    <property type="match status" value="1"/>
</dbReference>